<gene>
    <name evidence="1" type="ORF">GP2143_14956</name>
</gene>
<dbReference type="GO" id="GO:0016740">
    <property type="term" value="F:transferase activity"/>
    <property type="evidence" value="ECO:0007669"/>
    <property type="project" value="UniProtKB-KW"/>
</dbReference>
<dbReference type="InterPro" id="IPR051159">
    <property type="entry name" value="Hexapeptide_acetyltransf"/>
</dbReference>
<sequence length="201" mass="21853">MKPWYVSISGPNIRIGKCATIIGEPDQRVKIAVWGSQPELGELTIGDYVLISPGVRISAADSITIGNSVMIANGVYITDADWHGVYDRSQRAPAVTPVIIHDNVWLGDRCAVLKGVTIGENSIVAANAVVVKNVPANVVVAGNPAKVVKRLDTDRGFVTRADFFSDPEGLEQFFQAVDKTVLEKNGFGRWLRTLFFPTDKD</sequence>
<dbReference type="STRING" id="247633.GP2143_14956"/>
<keyword evidence="1" id="KW-0808">Transferase</keyword>
<proteinExistence type="predicted"/>
<dbReference type="EMBL" id="AAVT01000001">
    <property type="protein sequence ID" value="EAW32565.1"/>
    <property type="molecule type" value="Genomic_DNA"/>
</dbReference>
<dbReference type="CDD" id="cd04647">
    <property type="entry name" value="LbH_MAT_like"/>
    <property type="match status" value="1"/>
</dbReference>
<dbReference type="InterPro" id="IPR001451">
    <property type="entry name" value="Hexapep"/>
</dbReference>
<keyword evidence="2" id="KW-1185">Reference proteome</keyword>
<dbReference type="AlphaFoldDB" id="A0Y8W1"/>
<dbReference type="PANTHER" id="PTHR23416:SF78">
    <property type="entry name" value="LIPOPOLYSACCHARIDE BIOSYNTHESIS O-ACETYL TRANSFERASE WBBJ-RELATED"/>
    <property type="match status" value="1"/>
</dbReference>
<dbReference type="Proteomes" id="UP000004931">
    <property type="component" value="Unassembled WGS sequence"/>
</dbReference>
<organism evidence="1 2">
    <name type="scientific">marine gamma proteobacterium HTCC2143</name>
    <dbReference type="NCBI Taxonomy" id="247633"/>
    <lineage>
        <taxon>Bacteria</taxon>
        <taxon>Pseudomonadati</taxon>
        <taxon>Pseudomonadota</taxon>
        <taxon>Gammaproteobacteria</taxon>
        <taxon>Cellvibrionales</taxon>
        <taxon>Spongiibacteraceae</taxon>
        <taxon>BD1-7 clade</taxon>
    </lineage>
</organism>
<dbReference type="SUPFAM" id="SSF51161">
    <property type="entry name" value="Trimeric LpxA-like enzymes"/>
    <property type="match status" value="1"/>
</dbReference>
<dbReference type="PANTHER" id="PTHR23416">
    <property type="entry name" value="SIALIC ACID SYNTHASE-RELATED"/>
    <property type="match status" value="1"/>
</dbReference>
<name>A0Y8W1_9GAMM</name>
<evidence type="ECO:0000313" key="1">
    <source>
        <dbReference type="EMBL" id="EAW32565.1"/>
    </source>
</evidence>
<accession>A0Y8W1</accession>
<dbReference type="Gene3D" id="2.160.10.10">
    <property type="entry name" value="Hexapeptide repeat proteins"/>
    <property type="match status" value="1"/>
</dbReference>
<protein>
    <submittedName>
        <fullName evidence="1">Putative acetyltransferase</fullName>
    </submittedName>
</protein>
<dbReference type="InterPro" id="IPR011004">
    <property type="entry name" value="Trimer_LpxA-like_sf"/>
</dbReference>
<dbReference type="Pfam" id="PF00132">
    <property type="entry name" value="Hexapep"/>
    <property type="match status" value="1"/>
</dbReference>
<comment type="caution">
    <text evidence="1">The sequence shown here is derived from an EMBL/GenBank/DDBJ whole genome shotgun (WGS) entry which is preliminary data.</text>
</comment>
<evidence type="ECO:0000313" key="2">
    <source>
        <dbReference type="Proteomes" id="UP000004931"/>
    </source>
</evidence>
<dbReference type="Pfam" id="PF14602">
    <property type="entry name" value="Hexapep_2"/>
    <property type="match status" value="1"/>
</dbReference>
<reference evidence="1 2" key="1">
    <citation type="journal article" date="2010" name="J. Bacteriol.">
        <title>Genome sequence of the oligotrophic marine Gammaproteobacterium HTCC2143, isolated from the Oregon Coast.</title>
        <authorList>
            <person name="Oh H.M."/>
            <person name="Kang I."/>
            <person name="Ferriera S."/>
            <person name="Giovannoni S.J."/>
            <person name="Cho J.C."/>
        </authorList>
    </citation>
    <scope>NUCLEOTIDE SEQUENCE [LARGE SCALE GENOMIC DNA]</scope>
    <source>
        <strain evidence="1 2">HTCC2143</strain>
    </source>
</reference>
<dbReference type="eggNOG" id="COG0110">
    <property type="taxonomic scope" value="Bacteria"/>
</dbReference>